<dbReference type="EMBL" id="JADPRT010000009">
    <property type="protein sequence ID" value="MBF9070846.1"/>
    <property type="molecule type" value="Genomic_DNA"/>
</dbReference>
<dbReference type="RefSeq" id="WP_196195997.1">
    <property type="nucleotide sequence ID" value="NZ_JADPRT010000009.1"/>
</dbReference>
<protein>
    <submittedName>
        <fullName evidence="2">Uncharacterized protein</fullName>
    </submittedName>
</protein>
<evidence type="ECO:0000313" key="2">
    <source>
        <dbReference type="EMBL" id="MBF9070846.1"/>
    </source>
</evidence>
<evidence type="ECO:0000313" key="3">
    <source>
        <dbReference type="Proteomes" id="UP000657385"/>
    </source>
</evidence>
<accession>A0A931B890</accession>
<reference evidence="2" key="1">
    <citation type="submission" date="2020-11" db="EMBL/GenBank/DDBJ databases">
        <title>Isolation and identification of active actinomycetes.</title>
        <authorList>
            <person name="Yu B."/>
        </authorList>
    </citation>
    <scope>NUCLEOTIDE SEQUENCE</scope>
    <source>
        <strain evidence="2">NEAU-YB345</strain>
    </source>
</reference>
<dbReference type="Proteomes" id="UP000657385">
    <property type="component" value="Unassembled WGS sequence"/>
</dbReference>
<feature type="compositionally biased region" description="Low complexity" evidence="1">
    <location>
        <begin position="48"/>
        <end position="79"/>
    </location>
</feature>
<name>A0A931B890_9ACTN</name>
<evidence type="ECO:0000256" key="1">
    <source>
        <dbReference type="SAM" id="MobiDB-lite"/>
    </source>
</evidence>
<organism evidence="2 3">
    <name type="scientific">Streptacidiphilus fuscans</name>
    <dbReference type="NCBI Taxonomy" id="2789292"/>
    <lineage>
        <taxon>Bacteria</taxon>
        <taxon>Bacillati</taxon>
        <taxon>Actinomycetota</taxon>
        <taxon>Actinomycetes</taxon>
        <taxon>Kitasatosporales</taxon>
        <taxon>Streptomycetaceae</taxon>
        <taxon>Streptacidiphilus</taxon>
    </lineage>
</organism>
<dbReference type="AlphaFoldDB" id="A0A931B890"/>
<gene>
    <name evidence="2" type="ORF">I2501_22790</name>
</gene>
<feature type="region of interest" description="Disordered" evidence="1">
    <location>
        <begin position="39"/>
        <end position="94"/>
    </location>
</feature>
<proteinExistence type="predicted"/>
<keyword evidence="3" id="KW-1185">Reference proteome</keyword>
<sequence length="259" mass="25627">MPTGSSGKKTSRRGAYIALGVAGWLVLAAGTAGAVVAAGGSGSGSGGTTAAAASPSPVASADAKATPSPKAAPTTAAPASPTPTPGPTVKGSVSGSVHSGDLRYFLLPVPDGAQVYNDVNGASESCGDIAKVMSDPSTSRSVLDQLGCQGGATRSFLTNDGVWTVKVELIHFDGPGHASDWVSGLSFSQGDSFSVSGISDAKGQSFAPSSSTGGNGQVIGVSHVGDVEYEIDITGSGTPSRSLLTQLMQRQEQRLSTGQ</sequence>
<comment type="caution">
    <text evidence="2">The sequence shown here is derived from an EMBL/GenBank/DDBJ whole genome shotgun (WGS) entry which is preliminary data.</text>
</comment>